<feature type="compositionally biased region" description="Basic and acidic residues" evidence="8">
    <location>
        <begin position="334"/>
        <end position="344"/>
    </location>
</feature>
<feature type="coiled-coil region" evidence="7">
    <location>
        <begin position="496"/>
        <end position="539"/>
    </location>
</feature>
<evidence type="ECO:0000256" key="4">
    <source>
        <dbReference type="ARBA" id="ARBA00022490"/>
    </source>
</evidence>
<reference evidence="11" key="3">
    <citation type="submission" date="2025-09" db="UniProtKB">
        <authorList>
            <consortium name="Ensembl"/>
        </authorList>
    </citation>
    <scope>IDENTIFICATION</scope>
</reference>
<accession>A0A672YF59</accession>
<proteinExistence type="inferred from homology"/>
<keyword evidence="4" id="KW-0963">Cytoplasm</keyword>
<feature type="region of interest" description="Disordered" evidence="8">
    <location>
        <begin position="279"/>
        <end position="299"/>
    </location>
</feature>
<dbReference type="GO" id="GO:0005634">
    <property type="term" value="C:nucleus"/>
    <property type="evidence" value="ECO:0007669"/>
    <property type="project" value="UniProtKB-SubCell"/>
</dbReference>
<evidence type="ECO:0000256" key="6">
    <source>
        <dbReference type="ARBA" id="ARBA00023242"/>
    </source>
</evidence>
<dbReference type="GO" id="GO:0060236">
    <property type="term" value="P:regulation of mitotic spindle organization"/>
    <property type="evidence" value="ECO:0007669"/>
    <property type="project" value="InterPro"/>
</dbReference>
<keyword evidence="5" id="KW-0206">Cytoskeleton</keyword>
<protein>
    <submittedName>
        <fullName evidence="11">TPX2 microtubule nucleation factor</fullName>
    </submittedName>
</protein>
<keyword evidence="6" id="KW-0539">Nucleus</keyword>
<feature type="region of interest" description="Disordered" evidence="8">
    <location>
        <begin position="317"/>
        <end position="354"/>
    </location>
</feature>
<comment type="similarity">
    <text evidence="3">Belongs to the TPX2 family.</text>
</comment>
<evidence type="ECO:0000256" key="5">
    <source>
        <dbReference type="ARBA" id="ARBA00023212"/>
    </source>
</evidence>
<evidence type="ECO:0000259" key="10">
    <source>
        <dbReference type="Pfam" id="PF12214"/>
    </source>
</evidence>
<dbReference type="GO" id="GO:0005819">
    <property type="term" value="C:spindle"/>
    <property type="evidence" value="ECO:0007669"/>
    <property type="project" value="UniProtKB-SubCell"/>
</dbReference>
<feature type="domain" description="TPX2 C-terminal" evidence="9">
    <location>
        <begin position="489"/>
        <end position="563"/>
    </location>
</feature>
<keyword evidence="7" id="KW-0175">Coiled coil</keyword>
<dbReference type="InParanoid" id="A0A672YF59"/>
<evidence type="ECO:0000256" key="2">
    <source>
        <dbReference type="ARBA" id="ARBA00004186"/>
    </source>
</evidence>
<feature type="region of interest" description="Disordered" evidence="8">
    <location>
        <begin position="130"/>
        <end position="160"/>
    </location>
</feature>
<dbReference type="FunCoup" id="A0A672YF59">
    <property type="interactions" value="300"/>
</dbReference>
<dbReference type="Proteomes" id="UP000472271">
    <property type="component" value="Chromosome 8"/>
</dbReference>
<name>A0A672YF59_9TELE</name>
<feature type="region of interest" description="Disordered" evidence="8">
    <location>
        <begin position="1"/>
        <end position="56"/>
    </location>
</feature>
<dbReference type="Pfam" id="PF06886">
    <property type="entry name" value="TPX2"/>
    <property type="match status" value="1"/>
</dbReference>
<gene>
    <name evidence="11" type="primary">LOC115424013</name>
</gene>
<evidence type="ECO:0000259" key="9">
    <source>
        <dbReference type="Pfam" id="PF06886"/>
    </source>
</evidence>
<dbReference type="GO" id="GO:0005874">
    <property type="term" value="C:microtubule"/>
    <property type="evidence" value="ECO:0007669"/>
    <property type="project" value="InterPro"/>
</dbReference>
<evidence type="ECO:0000256" key="8">
    <source>
        <dbReference type="SAM" id="MobiDB-lite"/>
    </source>
</evidence>
<organism evidence="11 12">
    <name type="scientific">Sphaeramia orbicularis</name>
    <name type="common">orbiculate cardinalfish</name>
    <dbReference type="NCBI Taxonomy" id="375764"/>
    <lineage>
        <taxon>Eukaryota</taxon>
        <taxon>Metazoa</taxon>
        <taxon>Chordata</taxon>
        <taxon>Craniata</taxon>
        <taxon>Vertebrata</taxon>
        <taxon>Euteleostomi</taxon>
        <taxon>Actinopterygii</taxon>
        <taxon>Neopterygii</taxon>
        <taxon>Teleostei</taxon>
        <taxon>Neoteleostei</taxon>
        <taxon>Acanthomorphata</taxon>
        <taxon>Gobiaria</taxon>
        <taxon>Kurtiformes</taxon>
        <taxon>Apogonoidei</taxon>
        <taxon>Apogonidae</taxon>
        <taxon>Apogoninae</taxon>
        <taxon>Sphaeramia</taxon>
    </lineage>
</organism>
<feature type="compositionally biased region" description="Basic and acidic residues" evidence="8">
    <location>
        <begin position="279"/>
        <end position="294"/>
    </location>
</feature>
<dbReference type="Pfam" id="PF12214">
    <property type="entry name" value="TPX2_importin"/>
    <property type="match status" value="1"/>
</dbReference>
<feature type="compositionally biased region" description="Basic and acidic residues" evidence="8">
    <location>
        <begin position="175"/>
        <end position="199"/>
    </location>
</feature>
<reference evidence="11" key="2">
    <citation type="submission" date="2025-08" db="UniProtKB">
        <authorList>
            <consortium name="Ensembl"/>
        </authorList>
    </citation>
    <scope>IDENTIFICATION</scope>
</reference>
<dbReference type="PANTHER" id="PTHR14326">
    <property type="entry name" value="TARGETING PROTEIN FOR XKLP2"/>
    <property type="match status" value="1"/>
</dbReference>
<feature type="compositionally biased region" description="Basic and acidic residues" evidence="8">
    <location>
        <begin position="383"/>
        <end position="401"/>
    </location>
</feature>
<feature type="compositionally biased region" description="Polar residues" evidence="8">
    <location>
        <begin position="1"/>
        <end position="16"/>
    </location>
</feature>
<reference evidence="11" key="1">
    <citation type="submission" date="2019-06" db="EMBL/GenBank/DDBJ databases">
        <authorList>
            <consortium name="Wellcome Sanger Institute Data Sharing"/>
        </authorList>
    </citation>
    <scope>NUCLEOTIDE SEQUENCE [LARGE SCALE GENOMIC DNA]</scope>
</reference>
<feature type="region of interest" description="Disordered" evidence="8">
    <location>
        <begin position="73"/>
        <end position="96"/>
    </location>
</feature>
<evidence type="ECO:0000256" key="3">
    <source>
        <dbReference type="ARBA" id="ARBA00005885"/>
    </source>
</evidence>
<feature type="domain" description="TPX2 central" evidence="10">
    <location>
        <begin position="200"/>
        <end position="328"/>
    </location>
</feature>
<dbReference type="Ensembl" id="ENSSORT00005003409.1">
    <property type="protein sequence ID" value="ENSSORP00005003310.1"/>
    <property type="gene ID" value="ENSSORG00005002014.1"/>
</dbReference>
<dbReference type="AlphaFoldDB" id="A0A672YF59"/>
<evidence type="ECO:0000313" key="11">
    <source>
        <dbReference type="Ensembl" id="ENSSORP00005003310.1"/>
    </source>
</evidence>
<dbReference type="PANTHER" id="PTHR14326:SF44">
    <property type="entry name" value="TARGETING PROTEIN FOR XKLP2"/>
    <property type="match status" value="1"/>
</dbReference>
<evidence type="ECO:0000256" key="1">
    <source>
        <dbReference type="ARBA" id="ARBA00004123"/>
    </source>
</evidence>
<evidence type="ECO:0000313" key="12">
    <source>
        <dbReference type="Proteomes" id="UP000472271"/>
    </source>
</evidence>
<feature type="region of interest" description="Disordered" evidence="8">
    <location>
        <begin position="383"/>
        <end position="403"/>
    </location>
</feature>
<sequence length="576" mass="65973">GPSTSPLPNIVTSWGTGASVDVAGARPKQTTGQPPAQPRRYSPSPVQSTSEEQELERIRNLQREVALHRKKNEASYKAALAGNPPPKKTAMSTTVPKEFRFNTDTRVKASSAASNDHKEVDFINLLRKPSSPAKAAKGATVPKPFNLSTGSKRKLEEPGTYVPVAQQVELFYRKTPERYHLRSRQHQERGPSPVKRENPKLTQPQMPHLLTQKRSRLSTAKSSTDLEAEEAEKLNQFKFKALELNRKILEGTETLKKPAVKEPTVPEGFELQVVKRLKEKQTTKKSQDTEEKLHTFHAQPLPKKILEGVVGLPEKKVVHPTVPESPDFVLNKRTGTEPKAEEKQPSPVKAPPVPHFGLPFQPLLSPRHHVGVCPFSFEEREREKRTLREKRLEEERNEAPKFRAQPLPDFSVVVLPEKKKLEPTKPEPFKLLVDERGAMKNRRLEQIIQEERKHQEEVALFKARPNTVIHKEPFQPKREGRSTVAVEAFELSTERRAQERQEFERLASEKEALRALMEEEQRREEEQREKEEIARLRQEQVHKAQPVRHYKTLKLKKSEVPLTVPLSPNFSDRFRL</sequence>
<keyword evidence="12" id="KW-1185">Reference proteome</keyword>
<dbReference type="InterPro" id="IPR009675">
    <property type="entry name" value="TPX2_fam"/>
</dbReference>
<dbReference type="InterPro" id="IPR027330">
    <property type="entry name" value="TPX2_central_dom"/>
</dbReference>
<dbReference type="InterPro" id="IPR027329">
    <property type="entry name" value="TPX2_C"/>
</dbReference>
<evidence type="ECO:0000256" key="7">
    <source>
        <dbReference type="SAM" id="Coils"/>
    </source>
</evidence>
<comment type="subcellular location">
    <subcellularLocation>
        <location evidence="2">Cytoplasm</location>
        <location evidence="2">Cytoskeleton</location>
        <location evidence="2">Spindle</location>
    </subcellularLocation>
    <subcellularLocation>
        <location evidence="1">Nucleus</location>
    </subcellularLocation>
</comment>
<feature type="region of interest" description="Disordered" evidence="8">
    <location>
        <begin position="175"/>
        <end position="227"/>
    </location>
</feature>